<evidence type="ECO:0000313" key="2">
    <source>
        <dbReference type="Proteomes" id="UP000665020"/>
    </source>
</evidence>
<protein>
    <submittedName>
        <fullName evidence="1">Uncharacterized protein</fullName>
    </submittedName>
</protein>
<accession>A0A8A7K7X8</accession>
<dbReference type="Proteomes" id="UP000665020">
    <property type="component" value="Chromosome"/>
</dbReference>
<dbReference type="RefSeq" id="WP_230869500.1">
    <property type="nucleotide sequence ID" value="NZ_CP046640.1"/>
</dbReference>
<dbReference type="EMBL" id="CP046640">
    <property type="protein sequence ID" value="QTL97893.1"/>
    <property type="molecule type" value="Genomic_DNA"/>
</dbReference>
<keyword evidence="2" id="KW-1185">Reference proteome</keyword>
<proteinExistence type="predicted"/>
<dbReference type="KEGG" id="ifn:GM661_07815"/>
<gene>
    <name evidence="1" type="ORF">GM661_07815</name>
</gene>
<evidence type="ECO:0000313" key="1">
    <source>
        <dbReference type="EMBL" id="QTL97893.1"/>
    </source>
</evidence>
<dbReference type="AlphaFoldDB" id="A0A8A7K7X8"/>
<organism evidence="1 2">
    <name type="scientific">Iocasia fonsfrigidae</name>
    <dbReference type="NCBI Taxonomy" id="2682810"/>
    <lineage>
        <taxon>Bacteria</taxon>
        <taxon>Bacillati</taxon>
        <taxon>Bacillota</taxon>
        <taxon>Clostridia</taxon>
        <taxon>Halanaerobiales</taxon>
        <taxon>Halanaerobiaceae</taxon>
        <taxon>Iocasia</taxon>
    </lineage>
</organism>
<reference evidence="1" key="1">
    <citation type="submission" date="2019-12" db="EMBL/GenBank/DDBJ databases">
        <authorList>
            <person name="zhang j."/>
            <person name="sun C.M."/>
        </authorList>
    </citation>
    <scope>NUCLEOTIDE SEQUENCE</scope>
    <source>
        <strain evidence="1">NS-1</strain>
    </source>
</reference>
<sequence>MKVKKEDDEKELFKLLNEMIKYSFGISLKAVSREKLKNIIDEKELLKVLLQVMDYMENMKGIQDREGLSLKDKIKEIYQKIR</sequence>
<name>A0A8A7K7X8_9FIRM</name>